<dbReference type="Gene3D" id="3.40.50.1820">
    <property type="entry name" value="alpha/beta hydrolase"/>
    <property type="match status" value="1"/>
</dbReference>
<dbReference type="EMBL" id="WMII01000014">
    <property type="protein sequence ID" value="MTH65526.1"/>
    <property type="molecule type" value="Genomic_DNA"/>
</dbReference>
<dbReference type="InterPro" id="IPR029058">
    <property type="entry name" value="AB_hydrolase_fold"/>
</dbReference>
<dbReference type="Proteomes" id="UP000478740">
    <property type="component" value="Unassembled WGS sequence"/>
</dbReference>
<protein>
    <submittedName>
        <fullName evidence="2">3-oxoadipate enol-lactonase</fullName>
        <ecNumber evidence="2">3.1.1.24</ecNumber>
    </submittedName>
</protein>
<dbReference type="EC" id="3.1.1.24" evidence="2"/>
<keyword evidence="3" id="KW-1185">Reference proteome</keyword>
<dbReference type="AlphaFoldDB" id="A0A6L6IYG0"/>
<dbReference type="PANTHER" id="PTHR43194:SF2">
    <property type="entry name" value="PEROXISOMAL MEMBRANE PROTEIN LPX1"/>
    <property type="match status" value="1"/>
</dbReference>
<evidence type="ECO:0000259" key="1">
    <source>
        <dbReference type="Pfam" id="PF00561"/>
    </source>
</evidence>
<sequence length="259" mass="27380">MQVLNRPGGAMHYCIDGPANAPAVVFANSLGTDLRLWDAVLAQMPQIRAIRFDKRGHGLSDDSEAFSIDDLADDAAALIEHLGLGPVVFVGLSIGGMIAQALAARRPDLVRAAVLSNTAVRMGNAEGWAQRIAAVENQGIASIADTIMERWFAPPFRATPELAAWRNMVTRTSAAGYAAACRTLAATDLTLTTRLLDLPVLVIAGDQDGSSPADLVRGTADLIPGADFHIIPDAGHLPCVEQPAAFAAILKPFVQEHCQ</sequence>
<keyword evidence="2" id="KW-0378">Hydrolase</keyword>
<dbReference type="PRINTS" id="PR00111">
    <property type="entry name" value="ABHYDROLASE"/>
</dbReference>
<dbReference type="NCBIfam" id="TIGR02427">
    <property type="entry name" value="protocat_pcaD"/>
    <property type="match status" value="1"/>
</dbReference>
<accession>A0A6L6IYG0</accession>
<proteinExistence type="predicted"/>
<reference evidence="2 3" key="1">
    <citation type="submission" date="2019-11" db="EMBL/GenBank/DDBJ databases">
        <authorList>
            <person name="Dong K."/>
        </authorList>
    </citation>
    <scope>NUCLEOTIDE SEQUENCE [LARGE SCALE GENOMIC DNA]</scope>
    <source>
        <strain evidence="2 3">DK608</strain>
    </source>
</reference>
<feature type="domain" description="AB hydrolase-1" evidence="1">
    <location>
        <begin position="22"/>
        <end position="242"/>
    </location>
</feature>
<organism evidence="2 3">
    <name type="scientific">Paracoccus shanxieyensis</name>
    <dbReference type="NCBI Taxonomy" id="2675752"/>
    <lineage>
        <taxon>Bacteria</taxon>
        <taxon>Pseudomonadati</taxon>
        <taxon>Pseudomonadota</taxon>
        <taxon>Alphaproteobacteria</taxon>
        <taxon>Rhodobacterales</taxon>
        <taxon>Paracoccaceae</taxon>
        <taxon>Paracoccus</taxon>
    </lineage>
</organism>
<gene>
    <name evidence="2" type="primary">pcaD</name>
    <name evidence="2" type="ORF">GL284_14730</name>
</gene>
<evidence type="ECO:0000313" key="2">
    <source>
        <dbReference type="EMBL" id="MTH65526.1"/>
    </source>
</evidence>
<dbReference type="RefSeq" id="WP_155045400.1">
    <property type="nucleotide sequence ID" value="NZ_WMIH01000014.1"/>
</dbReference>
<dbReference type="SUPFAM" id="SSF53474">
    <property type="entry name" value="alpha/beta-Hydrolases"/>
    <property type="match status" value="1"/>
</dbReference>
<dbReference type="InterPro" id="IPR050228">
    <property type="entry name" value="Carboxylesterase_BioH"/>
</dbReference>
<dbReference type="InterPro" id="IPR026968">
    <property type="entry name" value="PcaD/CatD"/>
</dbReference>
<comment type="caution">
    <text evidence="2">The sequence shown here is derived from an EMBL/GenBank/DDBJ whole genome shotgun (WGS) entry which is preliminary data.</text>
</comment>
<dbReference type="GO" id="GO:0047570">
    <property type="term" value="F:3-oxoadipate enol-lactonase activity"/>
    <property type="evidence" value="ECO:0007669"/>
    <property type="project" value="UniProtKB-EC"/>
</dbReference>
<name>A0A6L6IYG0_9RHOB</name>
<evidence type="ECO:0000313" key="3">
    <source>
        <dbReference type="Proteomes" id="UP000478740"/>
    </source>
</evidence>
<dbReference type="GO" id="GO:0042952">
    <property type="term" value="P:beta-ketoadipate pathway"/>
    <property type="evidence" value="ECO:0007669"/>
    <property type="project" value="InterPro"/>
</dbReference>
<dbReference type="InterPro" id="IPR000073">
    <property type="entry name" value="AB_hydrolase_1"/>
</dbReference>
<dbReference type="Pfam" id="PF00561">
    <property type="entry name" value="Abhydrolase_1"/>
    <property type="match status" value="1"/>
</dbReference>
<dbReference type="PANTHER" id="PTHR43194">
    <property type="entry name" value="HYDROLASE ALPHA/BETA FOLD FAMILY"/>
    <property type="match status" value="1"/>
</dbReference>